<feature type="domain" description="FYVE-type" evidence="5">
    <location>
        <begin position="1119"/>
        <end position="1178"/>
    </location>
</feature>
<dbReference type="Pfam" id="PF01363">
    <property type="entry name" value="FYVE"/>
    <property type="match status" value="1"/>
</dbReference>
<keyword evidence="2 4" id="KW-0863">Zinc-finger</keyword>
<organism evidence="6 7">
    <name type="scientific">Thraustotheca clavata</name>
    <dbReference type="NCBI Taxonomy" id="74557"/>
    <lineage>
        <taxon>Eukaryota</taxon>
        <taxon>Sar</taxon>
        <taxon>Stramenopiles</taxon>
        <taxon>Oomycota</taxon>
        <taxon>Saprolegniomycetes</taxon>
        <taxon>Saprolegniales</taxon>
        <taxon>Achlyaceae</taxon>
        <taxon>Thraustotheca</taxon>
    </lineage>
</organism>
<evidence type="ECO:0000313" key="7">
    <source>
        <dbReference type="Proteomes" id="UP000243217"/>
    </source>
</evidence>
<keyword evidence="3" id="KW-0862">Zinc</keyword>
<accession>A0A1V9ZP20</accession>
<evidence type="ECO:0000256" key="1">
    <source>
        <dbReference type="ARBA" id="ARBA00022723"/>
    </source>
</evidence>
<dbReference type="InterPro" id="IPR052727">
    <property type="entry name" value="Rab4/Rab5_effector"/>
</dbReference>
<dbReference type="Gene3D" id="3.30.530.20">
    <property type="match status" value="2"/>
</dbReference>
<dbReference type="PANTHER" id="PTHR13510">
    <property type="entry name" value="FYVE-FINGER-CONTAINING RAB5 EFFECTOR PROTEIN RABENOSYN-5-RELATED"/>
    <property type="match status" value="1"/>
</dbReference>
<feature type="domain" description="FYVE-type" evidence="5">
    <location>
        <begin position="694"/>
        <end position="754"/>
    </location>
</feature>
<dbReference type="AlphaFoldDB" id="A0A1V9ZP20"/>
<dbReference type="InterPro" id="IPR000306">
    <property type="entry name" value="Znf_FYVE"/>
</dbReference>
<dbReference type="SMART" id="SM00064">
    <property type="entry name" value="FYVE"/>
    <property type="match status" value="1"/>
</dbReference>
<reference evidence="6 7" key="1">
    <citation type="journal article" date="2014" name="Genome Biol. Evol.">
        <title>The secreted proteins of Achlya hypogyna and Thraustotheca clavata identify the ancestral oomycete secretome and reveal gene acquisitions by horizontal gene transfer.</title>
        <authorList>
            <person name="Misner I."/>
            <person name="Blouin N."/>
            <person name="Leonard G."/>
            <person name="Richards T.A."/>
            <person name="Lane C.E."/>
        </authorList>
    </citation>
    <scope>NUCLEOTIDE SEQUENCE [LARGE SCALE GENOMIC DNA]</scope>
    <source>
        <strain evidence="6 7">ATCC 34112</strain>
    </source>
</reference>
<evidence type="ECO:0000256" key="3">
    <source>
        <dbReference type="ARBA" id="ARBA00022833"/>
    </source>
</evidence>
<dbReference type="SUPFAM" id="SSF55961">
    <property type="entry name" value="Bet v1-like"/>
    <property type="match status" value="1"/>
</dbReference>
<dbReference type="Proteomes" id="UP000243217">
    <property type="component" value="Unassembled WGS sequence"/>
</dbReference>
<dbReference type="EMBL" id="JNBS01001788">
    <property type="protein sequence ID" value="OQR99691.1"/>
    <property type="molecule type" value="Genomic_DNA"/>
</dbReference>
<evidence type="ECO:0000256" key="2">
    <source>
        <dbReference type="ARBA" id="ARBA00022771"/>
    </source>
</evidence>
<dbReference type="PROSITE" id="PS50178">
    <property type="entry name" value="ZF_FYVE"/>
    <property type="match status" value="3"/>
</dbReference>
<comment type="caution">
    <text evidence="6">The sequence shown here is derived from an EMBL/GenBank/DDBJ whole genome shotgun (WGS) entry which is preliminary data.</text>
</comment>
<dbReference type="SUPFAM" id="SSF57903">
    <property type="entry name" value="FYVE/PHD zinc finger"/>
    <property type="match status" value="3"/>
</dbReference>
<sequence length="1248" mass="140372">MSLPLPPNYFKCPPLAPEEKEYLLSQSKHICQETALNALTMARNPPVKVVVNPSTKRRAQIHYGVDIIDSSLYGATGSTQLRTSSEEIIDFFHLNSPKKVRAYGQVVGQVVLDRVTLYNLADKTIDPKSPCFYAGVVWSAIACPFISTSLTLKRDTCFFEVLDSITVKDPATGKERRGVIRALHTVALDCCPSLRETHNIVRSALIRSGHVFLESDEPGLFDYYYTYIVADPGKTPKYINLKVFQRIVGQVLNLEYYFALQRLPNIVLAVNQQRIPFKSTRTITYCEACDRKFKVMRTKNHCYRCRQVVCRSCIQTYKVPASAQVTLKVALCTYCFCGNSSRRNFANRWNHEALATVNSSQTSASDSESELNSPWYISARTASIDSSVASDDMWTNNRPTLRNAASTSDLLSESSFASMSLPLAPNYFHCQPLSASERQALVQQAHQICFHTARNAVSMAAKGPPVKVLVHAQTKRRLNIYHGHDVIDSTLDGVTGVTQVKASFEEIADFFNLNSAKSVKTYSKVFALSTVDRCSLYTLRRSTKRSLKYAGISWIALDSPFVSKAIVKRRDSCILEAIREYEMQCPLTNAPRKCWVKAVHSLEMDCCPSLERSHGIVRGRLVRSGHVFMETEIPGVLNYFLVYIGEAYGAMPRFIQQKCLQKMLPPMLHLEIHLNKERLSFYFLHHPIHPINKNKKSSQCGSCRTAFSYFHGPKTQCQVCEEMICKTCTQACNIELRQSKVRVMVCQSCIRTMRPRTEFNRQHHAPSTTITMSMVDIEASHIGLDPATVSDAAAIERAFGLHSSDETIEYYEGLTPSSIRTSILFGQTESHKIDLLKLSSMTLPLPPNFFPSPKLQPLHRANLITKAHEVVQDTVKNIMEIVKNPVAKVLVNKATRCTANLHDGYDLKDNSLIGVVGVTQIHATFDEIAEFYDTSSPRKLRLYASVAGQAILDKCTLYTLVDKGSDLHRPLTSVKIQWSVMECPSWAKAMTLKRDACYLECLSENFLEDPKTNKLRRAWVRVLHSVDLPCCPSLQASHNFVRGYLVRSGQVFVESDTPGVLDFYWSYIADPSGLLPRLIQKEALRRLVGQILNLEQHFCHERISRYMAEQPICQPRKHAPKTSFCERCDKKFGSMSTKTQCHKCGWIVCKRCVRTWSLNIEGDHVSTPICTHCFCDYPEGSFAMLEDDKTSCGDSQSSTSSGGDGFSSFKTIHLRASTESEVEAVWSNMPLQIASSTHSSQSSFSPYI</sequence>
<dbReference type="CDD" id="cd00065">
    <property type="entry name" value="FYVE_like_SF"/>
    <property type="match status" value="2"/>
</dbReference>
<feature type="domain" description="FYVE-type" evidence="5">
    <location>
        <begin position="280"/>
        <end position="336"/>
    </location>
</feature>
<dbReference type="InterPro" id="IPR011011">
    <property type="entry name" value="Znf_FYVE_PHD"/>
</dbReference>
<dbReference type="Gene3D" id="3.30.40.10">
    <property type="entry name" value="Zinc/RING finger domain, C3HC4 (zinc finger)"/>
    <property type="match status" value="3"/>
</dbReference>
<keyword evidence="1" id="KW-0479">Metal-binding</keyword>
<dbReference type="OrthoDB" id="58686at2759"/>
<keyword evidence="7" id="KW-1185">Reference proteome</keyword>
<dbReference type="PANTHER" id="PTHR13510:SF44">
    <property type="entry name" value="RABENOSYN-5"/>
    <property type="match status" value="1"/>
</dbReference>
<dbReference type="GO" id="GO:0008270">
    <property type="term" value="F:zinc ion binding"/>
    <property type="evidence" value="ECO:0007669"/>
    <property type="project" value="UniProtKB-KW"/>
</dbReference>
<evidence type="ECO:0000259" key="5">
    <source>
        <dbReference type="PROSITE" id="PS50178"/>
    </source>
</evidence>
<evidence type="ECO:0000256" key="4">
    <source>
        <dbReference type="PROSITE-ProRule" id="PRU00091"/>
    </source>
</evidence>
<dbReference type="InterPro" id="IPR023393">
    <property type="entry name" value="START-like_dom_sf"/>
</dbReference>
<proteinExistence type="predicted"/>
<gene>
    <name evidence="6" type="ORF">THRCLA_06416</name>
</gene>
<name>A0A1V9ZP20_9STRA</name>
<evidence type="ECO:0000313" key="6">
    <source>
        <dbReference type="EMBL" id="OQR99691.1"/>
    </source>
</evidence>
<dbReference type="InterPro" id="IPR013083">
    <property type="entry name" value="Znf_RING/FYVE/PHD"/>
</dbReference>
<protein>
    <recommendedName>
        <fullName evidence="5">FYVE-type domain-containing protein</fullName>
    </recommendedName>
</protein>
<dbReference type="InterPro" id="IPR017455">
    <property type="entry name" value="Znf_FYVE-rel"/>
</dbReference>